<sequence>MVLAWVAVLVGVVGFALGLRDSRRNDDVERGLVVWMALAWLGVAALVGTEIA</sequence>
<keyword evidence="1" id="KW-0812">Transmembrane</keyword>
<evidence type="ECO:0000256" key="1">
    <source>
        <dbReference type="SAM" id="Phobius"/>
    </source>
</evidence>
<keyword evidence="1" id="KW-1133">Transmembrane helix</keyword>
<organism evidence="2 3">
    <name type="scientific">Pedococcus aerophilus</name>
    <dbReference type="NCBI Taxonomy" id="436356"/>
    <lineage>
        <taxon>Bacteria</taxon>
        <taxon>Bacillati</taxon>
        <taxon>Actinomycetota</taxon>
        <taxon>Actinomycetes</taxon>
        <taxon>Micrococcales</taxon>
        <taxon>Intrasporangiaceae</taxon>
        <taxon>Pedococcus</taxon>
    </lineage>
</organism>
<dbReference type="EMBL" id="BAAARN010000001">
    <property type="protein sequence ID" value="GAA2731297.1"/>
    <property type="molecule type" value="Genomic_DNA"/>
</dbReference>
<name>A0ABN3UFJ8_9MICO</name>
<proteinExistence type="predicted"/>
<reference evidence="2 3" key="1">
    <citation type="journal article" date="2019" name="Int. J. Syst. Evol. Microbiol.">
        <title>The Global Catalogue of Microorganisms (GCM) 10K type strain sequencing project: providing services to taxonomists for standard genome sequencing and annotation.</title>
        <authorList>
            <consortium name="The Broad Institute Genomics Platform"/>
            <consortium name="The Broad Institute Genome Sequencing Center for Infectious Disease"/>
            <person name="Wu L."/>
            <person name="Ma J."/>
        </authorList>
    </citation>
    <scope>NUCLEOTIDE SEQUENCE [LARGE SCALE GENOMIC DNA]</scope>
    <source>
        <strain evidence="2 3">JCM 16378</strain>
    </source>
</reference>
<gene>
    <name evidence="2" type="ORF">GCM10009867_04550</name>
</gene>
<keyword evidence="1" id="KW-0472">Membrane</keyword>
<accession>A0ABN3UFJ8</accession>
<keyword evidence="3" id="KW-1185">Reference proteome</keyword>
<evidence type="ECO:0000313" key="3">
    <source>
        <dbReference type="Proteomes" id="UP001501326"/>
    </source>
</evidence>
<comment type="caution">
    <text evidence="2">The sequence shown here is derived from an EMBL/GenBank/DDBJ whole genome shotgun (WGS) entry which is preliminary data.</text>
</comment>
<evidence type="ECO:0000313" key="2">
    <source>
        <dbReference type="EMBL" id="GAA2731297.1"/>
    </source>
</evidence>
<feature type="transmembrane region" description="Helical" evidence="1">
    <location>
        <begin position="32"/>
        <end position="51"/>
    </location>
</feature>
<protein>
    <submittedName>
        <fullName evidence="2">Uncharacterized protein</fullName>
    </submittedName>
</protein>
<dbReference type="Proteomes" id="UP001501326">
    <property type="component" value="Unassembled WGS sequence"/>
</dbReference>